<keyword evidence="8" id="KW-0251">Elongation factor</keyword>
<evidence type="ECO:0000256" key="7">
    <source>
        <dbReference type="ARBA" id="ARBA00048472"/>
    </source>
</evidence>
<evidence type="ECO:0000256" key="2">
    <source>
        <dbReference type="ARBA" id="ARBA00022679"/>
    </source>
</evidence>
<gene>
    <name evidence="8" type="primary">earP</name>
    <name evidence="8" type="ORF">F5985_00145</name>
</gene>
<name>A0A7C9IVL8_9BURK</name>
<organism evidence="8 9">
    <name type="scientific">Malikia spinosa</name>
    <dbReference type="NCBI Taxonomy" id="86180"/>
    <lineage>
        <taxon>Bacteria</taxon>
        <taxon>Pseudomonadati</taxon>
        <taxon>Pseudomonadota</taxon>
        <taxon>Betaproteobacteria</taxon>
        <taxon>Burkholderiales</taxon>
        <taxon>Comamonadaceae</taxon>
        <taxon>Malikia</taxon>
    </lineage>
</organism>
<evidence type="ECO:0000256" key="5">
    <source>
        <dbReference type="ARBA" id="ARBA00024416"/>
    </source>
</evidence>
<keyword evidence="2 8" id="KW-0808">Transferase</keyword>
<comment type="caution">
    <text evidence="8">The sequence shown here is derived from an EMBL/GenBank/DDBJ whole genome shotgun (WGS) entry which is preliminary data.</text>
</comment>
<dbReference type="NCBIfam" id="TIGR03837">
    <property type="entry name" value="efp_Arg_rhamno"/>
    <property type="match status" value="1"/>
</dbReference>
<evidence type="ECO:0000256" key="4">
    <source>
        <dbReference type="ARBA" id="ARBA00024346"/>
    </source>
</evidence>
<dbReference type="AlphaFoldDB" id="A0A7C9IVL8"/>
<protein>
    <recommendedName>
        <fullName evidence="5">Protein-arginine rhamnosyltransferase</fullName>
    </recommendedName>
    <alternativeName>
        <fullName evidence="6">EF-P arginine rhamnosyltransferase</fullName>
    </alternativeName>
</protein>
<dbReference type="EMBL" id="VYSB01000001">
    <property type="protein sequence ID" value="MYZ50589.1"/>
    <property type="molecule type" value="Genomic_DNA"/>
</dbReference>
<evidence type="ECO:0000313" key="9">
    <source>
        <dbReference type="Proteomes" id="UP000481947"/>
    </source>
</evidence>
<dbReference type="Proteomes" id="UP000481947">
    <property type="component" value="Unassembled WGS sequence"/>
</dbReference>
<dbReference type="GO" id="GO:0106361">
    <property type="term" value="F:protein-arginine rhamnosyltransferase activity"/>
    <property type="evidence" value="ECO:0007669"/>
    <property type="project" value="InterPro"/>
</dbReference>
<comment type="similarity">
    <text evidence="4">Belongs to the glycosyltransferase 104 family.</text>
</comment>
<keyword evidence="1" id="KW-0328">Glycosyltransferase</keyword>
<reference evidence="8 9" key="1">
    <citation type="submission" date="2019-09" db="EMBL/GenBank/DDBJ databases">
        <title>Identification of Malikia spinosa a prominent benzene-, toluene-, and ethylbenzene-degrading bacterium: enrichment, isolation and whole genome sequencing.</title>
        <authorList>
            <person name="Tancsics A."/>
            <person name="Revesz F."/>
            <person name="Kriszt B."/>
        </authorList>
    </citation>
    <scope>NUCLEOTIDE SEQUENCE [LARGE SCALE GENOMIC DNA]</scope>
    <source>
        <strain evidence="8 9">AB6</strain>
    </source>
</reference>
<comment type="function">
    <text evidence="3">Protein-arginine rhamnosyltransferase that catalyzes the transfer of a single rhamnose to elongation factor P (EF-P) on 'Lys-32', a modification required for EF-P-dependent rescue of polyproline stalled ribosomes.</text>
</comment>
<accession>A0A7C9IVL8</accession>
<evidence type="ECO:0000256" key="1">
    <source>
        <dbReference type="ARBA" id="ARBA00022676"/>
    </source>
</evidence>
<sequence>MNWDIFCHVIDNWGDLGVCWRLASNLAARGQRVRLWTDQPEPLDWMAPGARSGAFAAATATATAADAGALAGIEVRHWPRSDPAAPPPALPASDVLVAAFGCELDPAWVAALQPESVPGAPTRLWLNLEYLSAEAYVERCHRLASPVMSGPLAGRTQWFFYPGFTPATGGLLREPGLMAQRTAFERGVWLRSQGLPAEGDAPRVTLFCYEPARLPELLRDPALDAAHWLVAPGRPAAALELAWPAAAGLQAQRHALPHVAQPEFDRLLWASDLNLVRGEDSLVRALWAGQALVWHIYPQHDDAHHLKLEAFLDWLEAPPSLRAFHRVWNGVIDAPLPPVDLAAWQACVLAARERLLLQDDLVSQLLGFVAEKR</sequence>
<comment type="catalytic activity">
    <reaction evidence="7">
        <text>dTDP-beta-L-rhamnose + L-arginyl-[protein] = N(omega)-(alpha-L-rhamnosyl)-L-arginyl-[protein] + dTDP + H(+)</text>
        <dbReference type="Rhea" id="RHEA:66692"/>
        <dbReference type="Rhea" id="RHEA-COMP:10532"/>
        <dbReference type="Rhea" id="RHEA-COMP:17096"/>
        <dbReference type="ChEBI" id="CHEBI:15378"/>
        <dbReference type="ChEBI" id="CHEBI:29965"/>
        <dbReference type="ChEBI" id="CHEBI:57510"/>
        <dbReference type="ChEBI" id="CHEBI:58369"/>
        <dbReference type="ChEBI" id="CHEBI:167445"/>
    </reaction>
    <physiologicalReaction direction="left-to-right" evidence="7">
        <dbReference type="Rhea" id="RHEA:66693"/>
    </physiologicalReaction>
</comment>
<proteinExistence type="inferred from homology"/>
<dbReference type="Pfam" id="PF10093">
    <property type="entry name" value="EarP"/>
    <property type="match status" value="1"/>
</dbReference>
<evidence type="ECO:0000256" key="3">
    <source>
        <dbReference type="ARBA" id="ARBA00024303"/>
    </source>
</evidence>
<dbReference type="GO" id="GO:0003746">
    <property type="term" value="F:translation elongation factor activity"/>
    <property type="evidence" value="ECO:0007669"/>
    <property type="project" value="UniProtKB-KW"/>
</dbReference>
<evidence type="ECO:0000256" key="6">
    <source>
        <dbReference type="ARBA" id="ARBA00030025"/>
    </source>
</evidence>
<keyword evidence="8" id="KW-0648">Protein biosynthesis</keyword>
<evidence type="ECO:0000313" key="8">
    <source>
        <dbReference type="EMBL" id="MYZ50589.1"/>
    </source>
</evidence>
<dbReference type="InterPro" id="IPR016633">
    <property type="entry name" value="EarP"/>
</dbReference>